<dbReference type="STRING" id="13249.T1I6T8"/>
<organism evidence="1 2">
    <name type="scientific">Rhodnius prolixus</name>
    <name type="common">Triatomid bug</name>
    <dbReference type="NCBI Taxonomy" id="13249"/>
    <lineage>
        <taxon>Eukaryota</taxon>
        <taxon>Metazoa</taxon>
        <taxon>Ecdysozoa</taxon>
        <taxon>Arthropoda</taxon>
        <taxon>Hexapoda</taxon>
        <taxon>Insecta</taxon>
        <taxon>Pterygota</taxon>
        <taxon>Neoptera</taxon>
        <taxon>Paraneoptera</taxon>
        <taxon>Hemiptera</taxon>
        <taxon>Heteroptera</taxon>
        <taxon>Panheteroptera</taxon>
        <taxon>Cimicomorpha</taxon>
        <taxon>Reduviidae</taxon>
        <taxon>Triatominae</taxon>
        <taxon>Rhodnius</taxon>
    </lineage>
</organism>
<dbReference type="Pfam" id="PF00379">
    <property type="entry name" value="Chitin_bind_4"/>
    <property type="match status" value="1"/>
</dbReference>
<evidence type="ECO:0000313" key="2">
    <source>
        <dbReference type="Proteomes" id="UP000015103"/>
    </source>
</evidence>
<dbReference type="GO" id="GO:0008010">
    <property type="term" value="F:structural constituent of chitin-based larval cuticle"/>
    <property type="evidence" value="ECO:0007669"/>
    <property type="project" value="TreeGrafter"/>
</dbReference>
<dbReference type="AlphaFoldDB" id="T1I6T8"/>
<dbReference type="InterPro" id="IPR050468">
    <property type="entry name" value="Cuticle_Struct_Prot"/>
</dbReference>
<sequence>MVRKLSIVNVISLALVPAVVIVQQVQQVLIAIIGYASAAVHGVGLGAVTTQYHAQDLLGQYAYGYAGGPSAKEEVRTADGVTRGGYSYLDGHGLVQSAAYVSDPFNGFRVAATNLPVGPAVPASAPAVVAAAPAVVAAAPAVAAVAPAAVAAPVVVEAKAAPLARLFAGHGLLGLHHLKKRALATVVQPYTNYPGSTAPLVHAPVVHTPVVAAYAAHPWAGLVHALKKRDLYGLGPFEHPYNAARKVAHVVQVHNEGVRNTAGVIPWGSPADNLDVAVVKQAHLHQVAAEGVRNTYGAHPWAGFVHALKKRDLYGLGPFEHPYNAARKVAQAVQVHNEGVRNTVGVIPWGSPADNLDVAVVKQAHLHQVAAEGVRNAYGAHPWAGLVHALKKRDLYGLGPFEHPYNAARKVAQAVQVHNEGVRNTVGVIPWGSPADNLDVAVVKQAHLHQVAAEGVRNAYGAHPWAGLVHALKKRDLYGLGLWDHPYNAARKVAHVVQVHNEGVRNTAGVIPWGSPADSLDVAVVKQAHLHQVAAEGVRNTLGVHPWTGLVHALKKRDLYGLGPFEHPYNAARKVAHVVQVHNEGVRNTAGVIPWGSPADNLDVAVVKQAHLHQVAAEGVRNTLGAHPWYHVLKKRSPQLVYPVVPGFAYQTTTYAHPLLSHTVVHL</sequence>
<keyword evidence="2" id="KW-1185">Reference proteome</keyword>
<dbReference type="eggNOG" id="ENOG502RYTI">
    <property type="taxonomic scope" value="Eukaryota"/>
</dbReference>
<name>T1I6T8_RHOPR</name>
<dbReference type="PANTHER" id="PTHR10380">
    <property type="entry name" value="CUTICLE PROTEIN"/>
    <property type="match status" value="1"/>
</dbReference>
<dbReference type="EnsemblMetazoa" id="RPRC012010-RA">
    <property type="protein sequence ID" value="RPRC012010-PA"/>
    <property type="gene ID" value="RPRC012010"/>
</dbReference>
<dbReference type="PROSITE" id="PS51155">
    <property type="entry name" value="CHIT_BIND_RR_2"/>
    <property type="match status" value="1"/>
</dbReference>
<accession>T1I6T8</accession>
<dbReference type="InParanoid" id="T1I6T8"/>
<dbReference type="HOGENOM" id="CLU_411812_0_0_1"/>
<dbReference type="EMBL" id="ACPB03022108">
    <property type="status" value="NOT_ANNOTATED_CDS"/>
    <property type="molecule type" value="Genomic_DNA"/>
</dbReference>
<reference evidence="1" key="1">
    <citation type="submission" date="2015-05" db="UniProtKB">
        <authorList>
            <consortium name="EnsemblMetazoa"/>
        </authorList>
    </citation>
    <scope>IDENTIFICATION</scope>
</reference>
<dbReference type="GO" id="GO:0062129">
    <property type="term" value="C:chitin-based extracellular matrix"/>
    <property type="evidence" value="ECO:0007669"/>
    <property type="project" value="TreeGrafter"/>
</dbReference>
<protein>
    <submittedName>
        <fullName evidence="1">Uncharacterized protein</fullName>
    </submittedName>
</protein>
<dbReference type="PANTHER" id="PTHR10380:SF196">
    <property type="entry name" value="CUTICULAR PROTEIN 72EA"/>
    <property type="match status" value="1"/>
</dbReference>
<dbReference type="Proteomes" id="UP000015103">
    <property type="component" value="Unassembled WGS sequence"/>
</dbReference>
<dbReference type="VEuPathDB" id="VectorBase:RPRC012010"/>
<dbReference type="InterPro" id="IPR000618">
    <property type="entry name" value="Insect_cuticle"/>
</dbReference>
<proteinExistence type="predicted"/>
<evidence type="ECO:0000313" key="1">
    <source>
        <dbReference type="EnsemblMetazoa" id="RPRC012010-PA"/>
    </source>
</evidence>